<evidence type="ECO:0000259" key="1">
    <source>
        <dbReference type="PROSITE" id="PS50042"/>
    </source>
</evidence>
<organism evidence="2 3">
    <name type="scientific">candidate division WOR-3 bacterium</name>
    <dbReference type="NCBI Taxonomy" id="2052148"/>
    <lineage>
        <taxon>Bacteria</taxon>
        <taxon>Bacteria division WOR-3</taxon>
    </lineage>
</organism>
<dbReference type="PANTHER" id="PTHR11635:SF152">
    <property type="entry name" value="CAMP-DEPENDENT PROTEIN KINASE TYPE I REGULATORY SUBUNIT-RELATED"/>
    <property type="match status" value="1"/>
</dbReference>
<dbReference type="Gene3D" id="2.60.120.10">
    <property type="entry name" value="Jelly Rolls"/>
    <property type="match status" value="1"/>
</dbReference>
<protein>
    <recommendedName>
        <fullName evidence="1">Cyclic nucleotide-binding domain-containing protein</fullName>
    </recommendedName>
</protein>
<dbReference type="GO" id="GO:0005952">
    <property type="term" value="C:cAMP-dependent protein kinase complex"/>
    <property type="evidence" value="ECO:0007669"/>
    <property type="project" value="InterPro"/>
</dbReference>
<dbReference type="GO" id="GO:0005829">
    <property type="term" value="C:cytosol"/>
    <property type="evidence" value="ECO:0007669"/>
    <property type="project" value="TreeGrafter"/>
</dbReference>
<dbReference type="PROSITE" id="PS50042">
    <property type="entry name" value="CNMP_BINDING_3"/>
    <property type="match status" value="1"/>
</dbReference>
<dbReference type="SUPFAM" id="SSF51206">
    <property type="entry name" value="cAMP-binding domain-like"/>
    <property type="match status" value="1"/>
</dbReference>
<name>A0A660SK06_UNCW3</name>
<dbReference type="PROSITE" id="PS00889">
    <property type="entry name" value="CNMP_BINDING_2"/>
    <property type="match status" value="1"/>
</dbReference>
<reference evidence="2 3" key="1">
    <citation type="submission" date="2018-06" db="EMBL/GenBank/DDBJ databases">
        <title>Extensive metabolic versatility and redundancy in microbially diverse, dynamic hydrothermal sediments.</title>
        <authorList>
            <person name="Dombrowski N."/>
            <person name="Teske A."/>
            <person name="Baker B.J."/>
        </authorList>
    </citation>
    <scope>NUCLEOTIDE SEQUENCE [LARGE SCALE GENOMIC DNA]</scope>
    <source>
        <strain evidence="2">B36_G15</strain>
    </source>
</reference>
<dbReference type="InterPro" id="IPR000595">
    <property type="entry name" value="cNMP-bd_dom"/>
</dbReference>
<proteinExistence type="predicted"/>
<sequence>MITPELKAIQLFKYLNKGELEKVISQCKEKRVPKDTLLFKEGSVSDDVYLIAEGRVEVFLTRGDVIVLLAELGPSSFFGEMALLTERTRSASVKTITDCRFYVMTKARFKSIIKKEPTIGVKLLLALSEILSQRIAMTNRNLETYFLISKAIVDNEEFRRLYILAHKGESAPSSNG</sequence>
<dbReference type="InterPro" id="IPR050503">
    <property type="entry name" value="cAMP-dep_PK_reg_su-like"/>
</dbReference>
<dbReference type="AlphaFoldDB" id="A0A660SK06"/>
<feature type="domain" description="Cyclic nucleotide-binding" evidence="1">
    <location>
        <begin position="11"/>
        <end position="113"/>
    </location>
</feature>
<dbReference type="InterPro" id="IPR014710">
    <property type="entry name" value="RmlC-like_jellyroll"/>
</dbReference>
<comment type="caution">
    <text evidence="2">The sequence shown here is derived from an EMBL/GenBank/DDBJ whole genome shotgun (WGS) entry which is preliminary data.</text>
</comment>
<dbReference type="EMBL" id="QNBE01000015">
    <property type="protein sequence ID" value="RKX71175.1"/>
    <property type="molecule type" value="Genomic_DNA"/>
</dbReference>
<dbReference type="InterPro" id="IPR018490">
    <property type="entry name" value="cNMP-bd_dom_sf"/>
</dbReference>
<dbReference type="SMART" id="SM00100">
    <property type="entry name" value="cNMP"/>
    <property type="match status" value="1"/>
</dbReference>
<evidence type="ECO:0000313" key="3">
    <source>
        <dbReference type="Proteomes" id="UP000268469"/>
    </source>
</evidence>
<dbReference type="Pfam" id="PF00027">
    <property type="entry name" value="cNMP_binding"/>
    <property type="match status" value="1"/>
</dbReference>
<gene>
    <name evidence="2" type="ORF">DRP53_02545</name>
</gene>
<dbReference type="InterPro" id="IPR018488">
    <property type="entry name" value="cNMP-bd_CS"/>
</dbReference>
<evidence type="ECO:0000313" key="2">
    <source>
        <dbReference type="EMBL" id="RKX71175.1"/>
    </source>
</evidence>
<accession>A0A660SK06</accession>
<dbReference type="Proteomes" id="UP000268469">
    <property type="component" value="Unassembled WGS sequence"/>
</dbReference>
<dbReference type="PANTHER" id="PTHR11635">
    <property type="entry name" value="CAMP-DEPENDENT PROTEIN KINASE REGULATORY CHAIN"/>
    <property type="match status" value="1"/>
</dbReference>
<dbReference type="CDD" id="cd00038">
    <property type="entry name" value="CAP_ED"/>
    <property type="match status" value="1"/>
</dbReference>